<name>A0A8J7YBC8_9EURY</name>
<dbReference type="OrthoDB" id="142185at2157"/>
<feature type="transmembrane region" description="Helical" evidence="5">
    <location>
        <begin position="104"/>
        <end position="121"/>
    </location>
</feature>
<dbReference type="GO" id="GO:0008273">
    <property type="term" value="F:calcium, potassium:sodium antiporter activity"/>
    <property type="evidence" value="ECO:0007669"/>
    <property type="project" value="TreeGrafter"/>
</dbReference>
<gene>
    <name evidence="7" type="ORF">KTS45_12945</name>
</gene>
<keyword evidence="2 5" id="KW-0812">Transmembrane</keyword>
<feature type="transmembrane region" description="Helical" evidence="5">
    <location>
        <begin position="6"/>
        <end position="24"/>
    </location>
</feature>
<evidence type="ECO:0000313" key="7">
    <source>
        <dbReference type="EMBL" id="MBV0925104.1"/>
    </source>
</evidence>
<dbReference type="InterPro" id="IPR004481">
    <property type="entry name" value="K/Na/Ca-exchanger"/>
</dbReference>
<evidence type="ECO:0000259" key="6">
    <source>
        <dbReference type="Pfam" id="PF01699"/>
    </source>
</evidence>
<evidence type="ECO:0000256" key="3">
    <source>
        <dbReference type="ARBA" id="ARBA00022989"/>
    </source>
</evidence>
<dbReference type="PANTHER" id="PTHR10846">
    <property type="entry name" value="SODIUM/POTASSIUM/CALCIUM EXCHANGER"/>
    <property type="match status" value="1"/>
</dbReference>
<feature type="transmembrane region" description="Helical" evidence="5">
    <location>
        <begin position="127"/>
        <end position="145"/>
    </location>
</feature>
<dbReference type="NCBIfam" id="TIGR00367">
    <property type="entry name" value="calcium/sodium antiporter"/>
    <property type="match status" value="1"/>
</dbReference>
<dbReference type="GO" id="GO:0005886">
    <property type="term" value="C:plasma membrane"/>
    <property type="evidence" value="ECO:0007669"/>
    <property type="project" value="TreeGrafter"/>
</dbReference>
<evidence type="ECO:0000313" key="8">
    <source>
        <dbReference type="Proteomes" id="UP000766550"/>
    </source>
</evidence>
<feature type="transmembrane region" description="Helical" evidence="5">
    <location>
        <begin position="31"/>
        <end position="49"/>
    </location>
</feature>
<feature type="transmembrane region" description="Helical" evidence="5">
    <location>
        <begin position="263"/>
        <end position="280"/>
    </location>
</feature>
<keyword evidence="8" id="KW-1185">Reference proteome</keyword>
<dbReference type="Gene3D" id="1.20.1420.30">
    <property type="entry name" value="NCX, central ion-binding region"/>
    <property type="match status" value="1"/>
</dbReference>
<sequence length="305" mass="30649">MVLFDVLFVGVAVVALWFGAEQFVTGASRLARWLGVPGVVVGLTVVAFGTSAPEFAVTIDAALAGQSDISVANVVGSNVLNLGFILGGVALARALTTSLVFVRRDALLMVGSTALLLALVLDGRLAAVEGAALFGCLVAYLAWLARNASDDGVAAAPEAAGPLDALRLLGGLALVVGGGHLLVAAAVDIARTVGISEWAIGITVVAAGTSLPEFVTSLAAARRGRTGLSAGNIVGSCIFNVLGVLGLAAVVRPLTVAPVGVEGTAWLLGVTVLVTVLFYTETVLSRLEGGLLVALNAANWALSLT</sequence>
<dbReference type="EMBL" id="JAHQXF010000002">
    <property type="protein sequence ID" value="MBV0925104.1"/>
    <property type="molecule type" value="Genomic_DNA"/>
</dbReference>
<keyword evidence="3 5" id="KW-1133">Transmembrane helix</keyword>
<feature type="domain" description="Sodium/calcium exchanger membrane region" evidence="6">
    <location>
        <begin position="168"/>
        <end position="295"/>
    </location>
</feature>
<protein>
    <submittedName>
        <fullName evidence="7">Calcium/sodium antiporter</fullName>
    </submittedName>
</protein>
<dbReference type="Pfam" id="PF01699">
    <property type="entry name" value="Na_Ca_ex"/>
    <property type="match status" value="2"/>
</dbReference>
<comment type="caution">
    <text evidence="7">The sequence shown here is derived from an EMBL/GenBank/DDBJ whole genome shotgun (WGS) entry which is preliminary data.</text>
</comment>
<feature type="transmembrane region" description="Helical" evidence="5">
    <location>
        <begin position="233"/>
        <end position="251"/>
    </location>
</feature>
<organism evidence="7 8">
    <name type="scientific">Haloarcula limicola</name>
    <dbReference type="NCBI Taxonomy" id="1429915"/>
    <lineage>
        <taxon>Archaea</taxon>
        <taxon>Methanobacteriati</taxon>
        <taxon>Methanobacteriota</taxon>
        <taxon>Stenosarchaea group</taxon>
        <taxon>Halobacteria</taxon>
        <taxon>Halobacteriales</taxon>
        <taxon>Haloarculaceae</taxon>
        <taxon>Haloarcula</taxon>
    </lineage>
</organism>
<dbReference type="InterPro" id="IPR044880">
    <property type="entry name" value="NCX_ion-bd_dom_sf"/>
</dbReference>
<evidence type="ECO:0000256" key="2">
    <source>
        <dbReference type="ARBA" id="ARBA00022692"/>
    </source>
</evidence>
<accession>A0A8J7YBC8</accession>
<dbReference type="AlphaFoldDB" id="A0A8J7YBC8"/>
<proteinExistence type="predicted"/>
<feature type="transmembrane region" description="Helical" evidence="5">
    <location>
        <begin position="69"/>
        <end position="92"/>
    </location>
</feature>
<evidence type="ECO:0000256" key="4">
    <source>
        <dbReference type="ARBA" id="ARBA00023136"/>
    </source>
</evidence>
<dbReference type="Proteomes" id="UP000766550">
    <property type="component" value="Unassembled WGS sequence"/>
</dbReference>
<reference evidence="7 8" key="1">
    <citation type="submission" date="2021-06" db="EMBL/GenBank/DDBJ databases">
        <title>New haloarchaea isolates fom saline soil.</title>
        <authorList>
            <person name="Duran-Viseras A."/>
            <person name="Sanchez-Porro C.S."/>
            <person name="Ventosa A."/>
        </authorList>
    </citation>
    <scope>NUCLEOTIDE SEQUENCE [LARGE SCALE GENOMIC DNA]</scope>
    <source>
        <strain evidence="7 8">JCM 183640</strain>
    </source>
</reference>
<evidence type="ECO:0000256" key="5">
    <source>
        <dbReference type="SAM" id="Phobius"/>
    </source>
</evidence>
<evidence type="ECO:0000256" key="1">
    <source>
        <dbReference type="ARBA" id="ARBA00004141"/>
    </source>
</evidence>
<feature type="transmembrane region" description="Helical" evidence="5">
    <location>
        <begin position="166"/>
        <end position="186"/>
    </location>
</feature>
<comment type="subcellular location">
    <subcellularLocation>
        <location evidence="1">Membrane</location>
        <topology evidence="1">Multi-pass membrane protein</topology>
    </subcellularLocation>
</comment>
<keyword evidence="4 5" id="KW-0472">Membrane</keyword>
<dbReference type="PANTHER" id="PTHR10846:SF8">
    <property type="entry name" value="INNER MEMBRANE PROTEIN YRBG"/>
    <property type="match status" value="1"/>
</dbReference>
<dbReference type="InterPro" id="IPR004837">
    <property type="entry name" value="NaCa_Exmemb"/>
</dbReference>
<feature type="domain" description="Sodium/calcium exchanger membrane region" evidence="6">
    <location>
        <begin position="6"/>
        <end position="144"/>
    </location>
</feature>
<dbReference type="RefSeq" id="WP_162317943.1">
    <property type="nucleotide sequence ID" value="NZ_JAHQXF010000002.1"/>
</dbReference>
<dbReference type="GO" id="GO:0005262">
    <property type="term" value="F:calcium channel activity"/>
    <property type="evidence" value="ECO:0007669"/>
    <property type="project" value="TreeGrafter"/>
</dbReference>
<feature type="transmembrane region" description="Helical" evidence="5">
    <location>
        <begin position="198"/>
        <end position="221"/>
    </location>
</feature>
<dbReference type="GO" id="GO:0006874">
    <property type="term" value="P:intracellular calcium ion homeostasis"/>
    <property type="evidence" value="ECO:0007669"/>
    <property type="project" value="TreeGrafter"/>
</dbReference>